<protein>
    <submittedName>
        <fullName evidence="1">Uncharacterized protein</fullName>
    </submittedName>
</protein>
<keyword evidence="2" id="KW-1185">Reference proteome</keyword>
<dbReference type="EMBL" id="JAFBEC010000012">
    <property type="protein sequence ID" value="MBM7634426.1"/>
    <property type="molecule type" value="Genomic_DNA"/>
</dbReference>
<gene>
    <name evidence="1" type="ORF">JOD17_003532</name>
</gene>
<reference evidence="1 2" key="1">
    <citation type="submission" date="2021-01" db="EMBL/GenBank/DDBJ databases">
        <title>Genomic Encyclopedia of Type Strains, Phase IV (KMG-IV): sequencing the most valuable type-strain genomes for metagenomic binning, comparative biology and taxonomic classification.</title>
        <authorList>
            <person name="Goeker M."/>
        </authorList>
    </citation>
    <scope>NUCLEOTIDE SEQUENCE [LARGE SCALE GENOMIC DNA]</scope>
    <source>
        <strain evidence="1 2">DSM 25540</strain>
    </source>
</reference>
<evidence type="ECO:0000313" key="2">
    <source>
        <dbReference type="Proteomes" id="UP000741863"/>
    </source>
</evidence>
<name>A0ABS2PH55_9BACL</name>
<sequence>MLTLDQRFKRLGFNVGISYQVFIKDLSRSTSLVVEGRRKTGYPTYRYSFYKVTYLPDGAKAREKIYAENESASRVLRQVTSFLDFLERSEASGK</sequence>
<accession>A0ABS2PH55</accession>
<dbReference type="RefSeq" id="WP_204699209.1">
    <property type="nucleotide sequence ID" value="NZ_JAFBEC010000012.1"/>
</dbReference>
<comment type="caution">
    <text evidence="1">The sequence shown here is derived from an EMBL/GenBank/DDBJ whole genome shotgun (WGS) entry which is preliminary data.</text>
</comment>
<proteinExistence type="predicted"/>
<dbReference type="Proteomes" id="UP000741863">
    <property type="component" value="Unassembled WGS sequence"/>
</dbReference>
<evidence type="ECO:0000313" key="1">
    <source>
        <dbReference type="EMBL" id="MBM7634426.1"/>
    </source>
</evidence>
<organism evidence="1 2">
    <name type="scientific">Geomicrobium sediminis</name>
    <dbReference type="NCBI Taxonomy" id="1347788"/>
    <lineage>
        <taxon>Bacteria</taxon>
        <taxon>Bacillati</taxon>
        <taxon>Bacillota</taxon>
        <taxon>Bacilli</taxon>
        <taxon>Bacillales</taxon>
        <taxon>Geomicrobium</taxon>
    </lineage>
</organism>